<dbReference type="HOGENOM" id="CLU_1283638_0_0_1"/>
<evidence type="ECO:0000256" key="1">
    <source>
        <dbReference type="SAM" id="MobiDB-lite"/>
    </source>
</evidence>
<reference evidence="2 3" key="1">
    <citation type="journal article" date="2008" name="Nat. Biotechnol.">
        <title>Genome sequencing and analysis of the filamentous fungus Penicillium chrysogenum.</title>
        <authorList>
            <person name="van den Berg M.A."/>
            <person name="Albang R."/>
            <person name="Albermann K."/>
            <person name="Badger J.H."/>
            <person name="Daran J.-M."/>
            <person name="Driessen A.J.M."/>
            <person name="Garcia-Estrada C."/>
            <person name="Fedorova N.D."/>
            <person name="Harris D.M."/>
            <person name="Heijne W.H.M."/>
            <person name="Joardar V.S."/>
            <person name="Kiel J.A.K.W."/>
            <person name="Kovalchuk A."/>
            <person name="Martin J.F."/>
            <person name="Nierman W.C."/>
            <person name="Nijland J.G."/>
            <person name="Pronk J.T."/>
            <person name="Roubos J.A."/>
            <person name="van der Klei I.J."/>
            <person name="van Peij N.N.M.E."/>
            <person name="Veenhuis M."/>
            <person name="von Doehren H."/>
            <person name="Wagner C."/>
            <person name="Wortman J.R."/>
            <person name="Bovenberg R.A.L."/>
        </authorList>
    </citation>
    <scope>NUCLEOTIDE SEQUENCE [LARGE SCALE GENOMIC DNA]</scope>
    <source>
        <strain evidence="3">ATCC 28089 / DSM 1075 / NRRL 1951 / Wisconsin 54-1255</strain>
    </source>
</reference>
<keyword evidence="3" id="KW-1185">Reference proteome</keyword>
<gene>
    <name evidence="2" type="ORF">Pc22g12300</name>
    <name evidence="2" type="ORF">PCH_Pc22g12300</name>
</gene>
<evidence type="ECO:0000313" key="3">
    <source>
        <dbReference type="Proteomes" id="UP000000724"/>
    </source>
</evidence>
<protein>
    <submittedName>
        <fullName evidence="2">Uncharacterized protein</fullName>
    </submittedName>
</protein>
<accession>B6HRH2</accession>
<name>B6HRH2_PENRW</name>
<dbReference type="EMBL" id="AM920437">
    <property type="protein sequence ID" value="CAP98518.1"/>
    <property type="molecule type" value="Genomic_DNA"/>
</dbReference>
<dbReference type="OrthoDB" id="10643380at2759"/>
<organism evidence="2 3">
    <name type="scientific">Penicillium rubens (strain ATCC 28089 / DSM 1075 / NRRL 1951 / Wisconsin 54-1255)</name>
    <name type="common">Penicillium chrysogenum</name>
    <dbReference type="NCBI Taxonomy" id="500485"/>
    <lineage>
        <taxon>Eukaryota</taxon>
        <taxon>Fungi</taxon>
        <taxon>Dikarya</taxon>
        <taxon>Ascomycota</taxon>
        <taxon>Pezizomycotina</taxon>
        <taxon>Eurotiomycetes</taxon>
        <taxon>Eurotiomycetidae</taxon>
        <taxon>Eurotiales</taxon>
        <taxon>Aspergillaceae</taxon>
        <taxon>Penicillium</taxon>
        <taxon>Penicillium chrysogenum species complex</taxon>
    </lineage>
</organism>
<feature type="compositionally biased region" description="Polar residues" evidence="1">
    <location>
        <begin position="113"/>
        <end position="130"/>
    </location>
</feature>
<dbReference type="Proteomes" id="UP000000724">
    <property type="component" value="Contig Pc00c22"/>
</dbReference>
<dbReference type="OMA" id="NSSCEAW"/>
<feature type="region of interest" description="Disordered" evidence="1">
    <location>
        <begin position="113"/>
        <end position="147"/>
    </location>
</feature>
<sequence>MTRFNSSCEAWMGSNPDHGTGRSRVSIFNSPFKVRIEIQSVIGLNYMTYIILPRVLRTPIQLFKYECMENTYIRCTPSVQVQVCSDIVLVVLCSSLEYTVRVTIARTNLSIYTRSHNPNPDMRQLTNPAVDTSDGRRKRTPPTSPSRNVVVIDTHVHNRGLSARDSAEGKTYTYIAPNIYVRRTEHMRDSCLIQLQMCIRAHVHNEVSDANFTAM</sequence>
<proteinExistence type="predicted"/>
<evidence type="ECO:0000313" key="2">
    <source>
        <dbReference type="EMBL" id="CAP98518.1"/>
    </source>
</evidence>
<dbReference type="VEuPathDB" id="FungiDB:PCH_Pc22g12300"/>
<dbReference type="AlphaFoldDB" id="B6HRH2"/>